<dbReference type="OMA" id="DLYGCHG"/>
<dbReference type="InterPro" id="IPR055323">
    <property type="entry name" value="C57A10.07/YOR238W"/>
</dbReference>
<organism evidence="1 2">
    <name type="scientific">Lachancea thermotolerans (strain ATCC 56472 / CBS 6340 / NRRL Y-8284)</name>
    <name type="common">Yeast</name>
    <name type="synonym">Kluyveromyces thermotolerans</name>
    <dbReference type="NCBI Taxonomy" id="559295"/>
    <lineage>
        <taxon>Eukaryota</taxon>
        <taxon>Fungi</taxon>
        <taxon>Dikarya</taxon>
        <taxon>Ascomycota</taxon>
        <taxon>Saccharomycotina</taxon>
        <taxon>Saccharomycetes</taxon>
        <taxon>Saccharomycetales</taxon>
        <taxon>Saccharomycetaceae</taxon>
        <taxon>Lachancea</taxon>
    </lineage>
</organism>
<dbReference type="GO" id="GO:0005737">
    <property type="term" value="C:cytoplasm"/>
    <property type="evidence" value="ECO:0007669"/>
    <property type="project" value="TreeGrafter"/>
</dbReference>
<reference evidence="1 2" key="1">
    <citation type="journal article" date="2009" name="Genome Res.">
        <title>Comparative genomics of protoploid Saccharomycetaceae.</title>
        <authorList>
            <consortium name="The Genolevures Consortium"/>
            <person name="Souciet J.-L."/>
            <person name="Dujon B."/>
            <person name="Gaillardin C."/>
            <person name="Johnston M."/>
            <person name="Baret P.V."/>
            <person name="Cliften P."/>
            <person name="Sherman D.J."/>
            <person name="Weissenbach J."/>
            <person name="Westhof E."/>
            <person name="Wincker P."/>
            <person name="Jubin C."/>
            <person name="Poulain J."/>
            <person name="Barbe V."/>
            <person name="Segurens B."/>
            <person name="Artiguenave F."/>
            <person name="Anthouard V."/>
            <person name="Vacherie B."/>
            <person name="Val M.-E."/>
            <person name="Fulton R.S."/>
            <person name="Minx P."/>
            <person name="Wilson R."/>
            <person name="Durrens P."/>
            <person name="Jean G."/>
            <person name="Marck C."/>
            <person name="Martin T."/>
            <person name="Nikolski M."/>
            <person name="Rolland T."/>
            <person name="Seret M.-L."/>
            <person name="Casaregola S."/>
            <person name="Despons L."/>
            <person name="Fairhead C."/>
            <person name="Fischer G."/>
            <person name="Lafontaine I."/>
            <person name="Leh V."/>
            <person name="Lemaire M."/>
            <person name="de Montigny J."/>
            <person name="Neuveglise C."/>
            <person name="Thierry A."/>
            <person name="Blanc-Lenfle I."/>
            <person name="Bleykasten C."/>
            <person name="Diffels J."/>
            <person name="Fritsch E."/>
            <person name="Frangeul L."/>
            <person name="Goeffon A."/>
            <person name="Jauniaux N."/>
            <person name="Kachouri-Lafond R."/>
            <person name="Payen C."/>
            <person name="Potier S."/>
            <person name="Pribylova L."/>
            <person name="Ozanne C."/>
            <person name="Richard G.-F."/>
            <person name="Sacerdot C."/>
            <person name="Straub M.-L."/>
            <person name="Talla E."/>
        </authorList>
    </citation>
    <scope>NUCLEOTIDE SEQUENCE [LARGE SCALE GENOMIC DNA]</scope>
    <source>
        <strain evidence="2">ATCC 56472 / CBS 6340 / NRRL Y-8284</strain>
    </source>
</reference>
<dbReference type="KEGG" id="lth:KLTH0D10868g"/>
<dbReference type="RefSeq" id="XP_002553182.1">
    <property type="nucleotide sequence ID" value="XM_002553136.1"/>
</dbReference>
<protein>
    <submittedName>
        <fullName evidence="1">KLTH0D10868p</fullName>
    </submittedName>
</protein>
<dbReference type="Proteomes" id="UP000002036">
    <property type="component" value="Chromosome D"/>
</dbReference>
<keyword evidence="2" id="KW-1185">Reference proteome</keyword>
<dbReference type="FunCoup" id="C5DEY9">
    <property type="interactions" value="59"/>
</dbReference>
<dbReference type="PANTHER" id="PTHR28110">
    <property type="entry name" value="TRANSMEMBRANE PROTEIN"/>
    <property type="match status" value="1"/>
</dbReference>
<dbReference type="PANTHER" id="PTHR28110:SF1">
    <property type="entry name" value="TRANSMEMBRANE PROTEIN"/>
    <property type="match status" value="1"/>
</dbReference>
<dbReference type="InParanoid" id="C5DEY9"/>
<dbReference type="AlphaFoldDB" id="C5DEY9"/>
<proteinExistence type="predicted"/>
<dbReference type="eggNOG" id="KOG4533">
    <property type="taxonomic scope" value="Eukaryota"/>
</dbReference>
<sequence>MNKTNLIIVPCHSIWKIDDRLDSENYGQYPEHWFLAPFQYEGHDHLAFIMHSLLAVEKLLDDVSGSLLLFSGSCTKADAGQVSEAQSYLSLTRKLLTAVIYEVELPVSLLNSTDVHKACAHIAERIKAQGLTVTGLFTEHISTEEFALDSFDNLLYSLTRFHELTSNYASSVTIAGFGFKTKRFLQCHACAIDYPLSKIEYLSYEPQPQYSETEKIEAYFNDLNYQESKNALELFKIDWYGTKEPLLSKKIKRNPFTLSPNYRLPFELEKPILDDNAFFETMIQGKMPWSNSSQI</sequence>
<gene>
    <name evidence="1" type="ordered locus">KLTH0D10868g</name>
</gene>
<dbReference type="HOGENOM" id="CLU_048479_1_1_1"/>
<evidence type="ECO:0000313" key="2">
    <source>
        <dbReference type="Proteomes" id="UP000002036"/>
    </source>
</evidence>
<accession>C5DEY9</accession>
<name>C5DEY9_LACTC</name>
<dbReference type="GeneID" id="8295421"/>
<evidence type="ECO:0000313" key="1">
    <source>
        <dbReference type="EMBL" id="CAR22744.1"/>
    </source>
</evidence>
<dbReference type="EMBL" id="CU928168">
    <property type="protein sequence ID" value="CAR22744.1"/>
    <property type="molecule type" value="Genomic_DNA"/>
</dbReference>
<dbReference type="OrthoDB" id="4347at2759"/>